<evidence type="ECO:0000313" key="2">
    <source>
        <dbReference type="EMBL" id="AUB44115.1"/>
    </source>
</evidence>
<keyword evidence="3" id="KW-1185">Reference proteome</keyword>
<dbReference type="InterPro" id="IPR032806">
    <property type="entry name" value="YbfD_N"/>
</dbReference>
<accession>A0A2K8TAL1</accession>
<name>A0A2K8TAL1_9NOSO</name>
<dbReference type="Proteomes" id="UP000232003">
    <property type="component" value="Plasmid pNFSY08"/>
</dbReference>
<keyword evidence="2" id="KW-0614">Plasmid</keyword>
<proteinExistence type="predicted"/>
<dbReference type="KEGG" id="nfl:COO91_10333"/>
<feature type="domain" description="H repeat-associated protein N-terminal" evidence="1">
    <location>
        <begin position="15"/>
        <end position="66"/>
    </location>
</feature>
<evidence type="ECO:0000313" key="3">
    <source>
        <dbReference type="Proteomes" id="UP000232003"/>
    </source>
</evidence>
<organism evidence="2 3">
    <name type="scientific">Nostoc flagelliforme CCNUN1</name>
    <dbReference type="NCBI Taxonomy" id="2038116"/>
    <lineage>
        <taxon>Bacteria</taxon>
        <taxon>Bacillati</taxon>
        <taxon>Cyanobacteriota</taxon>
        <taxon>Cyanophyceae</taxon>
        <taxon>Nostocales</taxon>
        <taxon>Nostocaceae</taxon>
        <taxon>Nostoc</taxon>
    </lineage>
</organism>
<geneLocation type="plasmid" evidence="3">
    <name>pnfsy08</name>
</geneLocation>
<dbReference type="EMBL" id="CP024793">
    <property type="protein sequence ID" value="AUB44115.1"/>
    <property type="molecule type" value="Genomic_DNA"/>
</dbReference>
<gene>
    <name evidence="2" type="ORF">COO91_10333</name>
</gene>
<reference evidence="2 3" key="1">
    <citation type="submission" date="2017-11" db="EMBL/GenBank/DDBJ databases">
        <title>Complete genome of a free-living desiccation-tolerant cyanobacterium and its photosynthetic adaptation to extreme terrestrial habitat.</title>
        <authorList>
            <person name="Shang J."/>
        </authorList>
    </citation>
    <scope>NUCLEOTIDE SEQUENCE [LARGE SCALE GENOMIC DNA]</scope>
    <source>
        <strain evidence="2 3">CCNUN1</strain>
        <plasmid evidence="3">pnfsy08</plasmid>
    </source>
</reference>
<dbReference type="Pfam" id="PF13808">
    <property type="entry name" value="DDE_Tnp_1_assoc"/>
    <property type="match status" value="1"/>
</dbReference>
<dbReference type="AlphaFoldDB" id="A0A2K8TAL1"/>
<evidence type="ECO:0000259" key="1">
    <source>
        <dbReference type="Pfam" id="PF13808"/>
    </source>
</evidence>
<protein>
    <submittedName>
        <fullName evidence="2">Putative transposase YbfD/YdcC associated with H repeats</fullName>
    </submittedName>
</protein>
<sequence>MRAVMSPRFEDTILKHFSGIEDPRIDRTKQHLLKDMIAIAILAVLSGADSWVATETYAQAKQEWLQE</sequence>